<organism evidence="2 3">
    <name type="scientific">Phytophthora fragariae</name>
    <dbReference type="NCBI Taxonomy" id="53985"/>
    <lineage>
        <taxon>Eukaryota</taxon>
        <taxon>Sar</taxon>
        <taxon>Stramenopiles</taxon>
        <taxon>Oomycota</taxon>
        <taxon>Peronosporomycetes</taxon>
        <taxon>Peronosporales</taxon>
        <taxon>Peronosporaceae</taxon>
        <taxon>Phytophthora</taxon>
    </lineage>
</organism>
<reference evidence="2 3" key="1">
    <citation type="submission" date="2018-08" db="EMBL/GenBank/DDBJ databases">
        <title>Genomic investigation of the strawberry pathogen Phytophthora fragariae indicates pathogenicity is determined by transcriptional variation in three key races.</title>
        <authorList>
            <person name="Adams T.M."/>
            <person name="Armitage A.D."/>
            <person name="Sobczyk M.K."/>
            <person name="Bates H.J."/>
            <person name="Dunwell J.M."/>
            <person name="Nellist C.F."/>
            <person name="Harrison R.J."/>
        </authorList>
    </citation>
    <scope>NUCLEOTIDE SEQUENCE [LARGE SCALE GENOMIC DNA]</scope>
    <source>
        <strain evidence="2 3">BC-1</strain>
    </source>
</reference>
<proteinExistence type="predicted"/>
<sequence length="115" mass="12604">MLALALTPLGLSRSPRICRLSLSKSTTSGPARTPSPWRTNPVPRRRDPVRSLPSRSHVVDEEVVVVDASFQRHRRYHFPPPPSSPVVSAFAFASGLDCWLPPSPRPPPSPPEPSP</sequence>
<gene>
    <name evidence="2" type="ORF">PF002_g21727</name>
</gene>
<feature type="region of interest" description="Disordered" evidence="1">
    <location>
        <begin position="21"/>
        <end position="57"/>
    </location>
</feature>
<evidence type="ECO:0000256" key="1">
    <source>
        <dbReference type="SAM" id="MobiDB-lite"/>
    </source>
</evidence>
<dbReference type="Proteomes" id="UP000440367">
    <property type="component" value="Unassembled WGS sequence"/>
</dbReference>
<protein>
    <submittedName>
        <fullName evidence="2">Uncharacterized protein</fullName>
    </submittedName>
</protein>
<comment type="caution">
    <text evidence="2">The sequence shown here is derived from an EMBL/GenBank/DDBJ whole genome shotgun (WGS) entry which is preliminary data.</text>
</comment>
<evidence type="ECO:0000313" key="3">
    <source>
        <dbReference type="Proteomes" id="UP000440367"/>
    </source>
</evidence>
<dbReference type="AlphaFoldDB" id="A0A6A3XEU8"/>
<name>A0A6A3XEU8_9STRA</name>
<dbReference type="EMBL" id="QXGD01001696">
    <property type="protein sequence ID" value="KAE9200789.1"/>
    <property type="molecule type" value="Genomic_DNA"/>
</dbReference>
<accession>A0A6A3XEU8</accession>
<evidence type="ECO:0000313" key="2">
    <source>
        <dbReference type="EMBL" id="KAE9200789.1"/>
    </source>
</evidence>